<evidence type="ECO:0000256" key="1">
    <source>
        <dbReference type="ARBA" id="ARBA00008520"/>
    </source>
</evidence>
<feature type="chain" id="PRO_5028916899" evidence="4">
    <location>
        <begin position="21"/>
        <end position="430"/>
    </location>
</feature>
<evidence type="ECO:0000256" key="3">
    <source>
        <dbReference type="ARBA" id="ARBA00022729"/>
    </source>
</evidence>
<dbReference type="Proteomes" id="UP000515563">
    <property type="component" value="Chromosome"/>
</dbReference>
<dbReference type="KEGG" id="kqi:F1D05_37960"/>
<dbReference type="PROSITE" id="PS51257">
    <property type="entry name" value="PROKAR_LIPOPROTEIN"/>
    <property type="match status" value="1"/>
</dbReference>
<evidence type="ECO:0000256" key="2">
    <source>
        <dbReference type="ARBA" id="ARBA00022448"/>
    </source>
</evidence>
<dbReference type="Pfam" id="PF01547">
    <property type="entry name" value="SBP_bac_1"/>
    <property type="match status" value="1"/>
</dbReference>
<protein>
    <submittedName>
        <fullName evidence="5">Extracellular solute-binding protein</fullName>
    </submittedName>
</protein>
<dbReference type="SUPFAM" id="SSF53850">
    <property type="entry name" value="Periplasmic binding protein-like II"/>
    <property type="match status" value="1"/>
</dbReference>
<evidence type="ECO:0000313" key="5">
    <source>
        <dbReference type="EMBL" id="QNE22633.1"/>
    </source>
</evidence>
<feature type="signal peptide" evidence="4">
    <location>
        <begin position="1"/>
        <end position="20"/>
    </location>
</feature>
<evidence type="ECO:0000256" key="4">
    <source>
        <dbReference type="SAM" id="SignalP"/>
    </source>
</evidence>
<sequence length="430" mass="45527">MQMKKVLTALLAASALVTLAACGGNDDNGSGSGDSGSTEKVTLKFQSLAFQKTTVAASKKIVADWNAANPNIQVEYVQGSWDSVHDQLVTQFQGGTAPDIIHDESADITGFANQGYLADLSPYLSQETKDAVPQGVWDSVSSDGKTFAAPTLLQSYVVFGNTALLKQAGITTTGDSLSWDDLQADAKKLTAGGKYGLGWGLKSPTATVLNLGMNFDAAFFDGTGRDAKAKVGDPELEVPKRIHAMAYTDKSIDPTSLTQSASDVLPGFFGGKYGMIVAGNYVAQQIVEQGPKSFQWEVLPPLKGTSEKQAANPQTLSVPAEGKHVKQAAQFIDYFMKADNLAAVGQGDWLIPTTQAARDAIAKTTGGKNGWTQTLASGTELTKAPFQSVENYPKWKDQIATPALQSFLANKIDLTTLGKKLSDGWGQVNG</sequence>
<proteinExistence type="inferred from homology"/>
<dbReference type="GO" id="GO:0015768">
    <property type="term" value="P:maltose transport"/>
    <property type="evidence" value="ECO:0007669"/>
    <property type="project" value="TreeGrafter"/>
</dbReference>
<dbReference type="EMBL" id="CP043661">
    <property type="protein sequence ID" value="QNE22633.1"/>
    <property type="molecule type" value="Genomic_DNA"/>
</dbReference>
<organism evidence="5 6">
    <name type="scientific">Kribbella qitaiheensis</name>
    <dbReference type="NCBI Taxonomy" id="1544730"/>
    <lineage>
        <taxon>Bacteria</taxon>
        <taxon>Bacillati</taxon>
        <taxon>Actinomycetota</taxon>
        <taxon>Actinomycetes</taxon>
        <taxon>Propionibacteriales</taxon>
        <taxon>Kribbellaceae</taxon>
        <taxon>Kribbella</taxon>
    </lineage>
</organism>
<evidence type="ECO:0000313" key="6">
    <source>
        <dbReference type="Proteomes" id="UP000515563"/>
    </source>
</evidence>
<keyword evidence="2" id="KW-0813">Transport</keyword>
<dbReference type="PANTHER" id="PTHR30061:SF50">
    <property type="entry name" value="MALTOSE_MALTODEXTRIN-BINDING PERIPLASMIC PROTEIN"/>
    <property type="match status" value="1"/>
</dbReference>
<dbReference type="PANTHER" id="PTHR30061">
    <property type="entry name" value="MALTOSE-BINDING PERIPLASMIC PROTEIN"/>
    <property type="match status" value="1"/>
</dbReference>
<comment type="similarity">
    <text evidence="1">Belongs to the bacterial solute-binding protein 1 family.</text>
</comment>
<name>A0A7G6X8R8_9ACTN</name>
<dbReference type="GO" id="GO:0055052">
    <property type="term" value="C:ATP-binding cassette (ABC) transporter complex, substrate-binding subunit-containing"/>
    <property type="evidence" value="ECO:0007669"/>
    <property type="project" value="TreeGrafter"/>
</dbReference>
<reference evidence="5 6" key="2">
    <citation type="journal article" date="2020" name="Microbiol. Resour. Announc.">
        <title>Antarctic desert soil bacteria exhibit high novel natural product potential, evaluated through long-read genome sequencing and comparative genomics.</title>
        <authorList>
            <person name="Benaud N."/>
            <person name="Edwards R.J."/>
            <person name="Amos T.G."/>
            <person name="D'Agostino P.M."/>
            <person name="Gutierrez-Chavez C."/>
            <person name="Montgomery K."/>
            <person name="Nicetic I."/>
            <person name="Ferrari B.C."/>
        </authorList>
    </citation>
    <scope>NUCLEOTIDE SEQUENCE [LARGE SCALE GENOMIC DNA]</scope>
    <source>
        <strain evidence="5 6">SPB151</strain>
    </source>
</reference>
<gene>
    <name evidence="5" type="ORF">F1D05_37960</name>
</gene>
<keyword evidence="3 4" id="KW-0732">Signal</keyword>
<dbReference type="GO" id="GO:1901982">
    <property type="term" value="F:maltose binding"/>
    <property type="evidence" value="ECO:0007669"/>
    <property type="project" value="TreeGrafter"/>
</dbReference>
<dbReference type="Gene3D" id="3.40.190.10">
    <property type="entry name" value="Periplasmic binding protein-like II"/>
    <property type="match status" value="1"/>
</dbReference>
<dbReference type="InterPro" id="IPR006059">
    <property type="entry name" value="SBP"/>
</dbReference>
<accession>A0A7G6X8R8</accession>
<reference evidence="6" key="1">
    <citation type="submission" date="2019-09" db="EMBL/GenBank/DDBJ databases">
        <title>Antimicrobial potential of Antarctic Bacteria.</title>
        <authorList>
            <person name="Benaud N."/>
            <person name="Edwards R.J."/>
            <person name="Ferrari B.C."/>
        </authorList>
    </citation>
    <scope>NUCLEOTIDE SEQUENCE [LARGE SCALE GENOMIC DNA]</scope>
    <source>
        <strain evidence="6">SPB151</strain>
    </source>
</reference>
<dbReference type="AlphaFoldDB" id="A0A7G6X8R8"/>
<dbReference type="GO" id="GO:0042956">
    <property type="term" value="P:maltodextrin transmembrane transport"/>
    <property type="evidence" value="ECO:0007669"/>
    <property type="project" value="TreeGrafter"/>
</dbReference>
<keyword evidence="6" id="KW-1185">Reference proteome</keyword>